<organism evidence="2 4">
    <name type="scientific">Dracunculus medinensis</name>
    <name type="common">Guinea worm</name>
    <dbReference type="NCBI Taxonomy" id="318479"/>
    <lineage>
        <taxon>Eukaryota</taxon>
        <taxon>Metazoa</taxon>
        <taxon>Ecdysozoa</taxon>
        <taxon>Nematoda</taxon>
        <taxon>Chromadorea</taxon>
        <taxon>Rhabditida</taxon>
        <taxon>Spirurina</taxon>
        <taxon>Dracunculoidea</taxon>
        <taxon>Dracunculidae</taxon>
        <taxon>Dracunculus</taxon>
    </lineage>
</organism>
<name>A0A0N4U6R6_DRAME</name>
<protein>
    <submittedName>
        <fullName evidence="4">PLD phosphodiesterase domain-containing protein</fullName>
    </submittedName>
</protein>
<dbReference type="AlphaFoldDB" id="A0A0N4U6R6"/>
<dbReference type="EMBL" id="UYYG01001158">
    <property type="protein sequence ID" value="VDN57019.1"/>
    <property type="molecule type" value="Genomic_DNA"/>
</dbReference>
<accession>A0A0N4U6R6</accession>
<reference evidence="4" key="1">
    <citation type="submission" date="2017-02" db="UniProtKB">
        <authorList>
            <consortium name="WormBaseParasite"/>
        </authorList>
    </citation>
    <scope>IDENTIFICATION</scope>
</reference>
<dbReference type="Proteomes" id="UP000038040">
    <property type="component" value="Unplaced"/>
</dbReference>
<evidence type="ECO:0000313" key="4">
    <source>
        <dbReference type="WBParaSite" id="DME_0000263201-mRNA-1"/>
    </source>
</evidence>
<dbReference type="OrthoDB" id="1923775at2759"/>
<evidence type="ECO:0000313" key="1">
    <source>
        <dbReference type="EMBL" id="VDN57019.1"/>
    </source>
</evidence>
<dbReference type="PANTHER" id="PTHR10185">
    <property type="entry name" value="PHOSPHOLIPASE D - RELATED"/>
    <property type="match status" value="1"/>
</dbReference>
<reference evidence="1 3" key="2">
    <citation type="submission" date="2018-11" db="EMBL/GenBank/DDBJ databases">
        <authorList>
            <consortium name="Pathogen Informatics"/>
        </authorList>
    </citation>
    <scope>NUCLEOTIDE SEQUENCE [LARGE SCALE GENOMIC DNA]</scope>
</reference>
<dbReference type="Proteomes" id="UP000274756">
    <property type="component" value="Unassembled WGS sequence"/>
</dbReference>
<dbReference type="STRING" id="318479.A0A0N4U6R6"/>
<dbReference type="PANTHER" id="PTHR10185:SF25">
    <property type="entry name" value="PLD PHOSPHODIESTERASE DOMAIN-CONTAINING PROTEIN"/>
    <property type="match status" value="1"/>
</dbReference>
<keyword evidence="3" id="KW-1185">Reference proteome</keyword>
<dbReference type="InterPro" id="IPR050874">
    <property type="entry name" value="Diverse_PLD-related"/>
</dbReference>
<dbReference type="SUPFAM" id="SSF56024">
    <property type="entry name" value="Phospholipase D/nuclease"/>
    <property type="match status" value="1"/>
</dbReference>
<dbReference type="WBParaSite" id="DME_0000263201-mRNA-1">
    <property type="protein sequence ID" value="DME_0000263201-mRNA-1"/>
    <property type="gene ID" value="DME_0000263201"/>
</dbReference>
<proteinExistence type="predicted"/>
<sequence>MLYFMDHPYLIILLMLGKAKIGLLIAAYKTTLRGKHVLEKSSDLVYSIQGDLFFNDLLNAGLRNKSIYIAGNFPLKDKDDNADGENLAIKADKQNFYLGSANLDLDWRSLNQKMELGIVMKNCPCLTEDLRKIFLFIGICKTLVKYFDSSYNMKRPLKIHYKNEVFITSPRELNGPNHRPSSIKDLCWFFWRIFEVPALVDSTSNWSADCFEGGTAGVAFVLRQIFQRDWFSEYTQPLAKYTNNFLLSNVEEKIEIFA</sequence>
<evidence type="ECO:0000313" key="3">
    <source>
        <dbReference type="Proteomes" id="UP000274756"/>
    </source>
</evidence>
<gene>
    <name evidence="1" type="ORF">DME_LOCUS6992</name>
</gene>
<evidence type="ECO:0000313" key="2">
    <source>
        <dbReference type="Proteomes" id="UP000038040"/>
    </source>
</evidence>